<dbReference type="InterPro" id="IPR003016">
    <property type="entry name" value="2-oxoA_DH_lipoyl-BS"/>
</dbReference>
<dbReference type="SUPFAM" id="SSF51230">
    <property type="entry name" value="Single hybrid motif"/>
    <property type="match status" value="1"/>
</dbReference>
<evidence type="ECO:0000256" key="3">
    <source>
        <dbReference type="HAMAP-Rule" id="MF_00272"/>
    </source>
</evidence>
<dbReference type="Pfam" id="PF01597">
    <property type="entry name" value="GCV_H"/>
    <property type="match status" value="1"/>
</dbReference>
<dbReference type="NCBIfam" id="NF002270">
    <property type="entry name" value="PRK01202.1"/>
    <property type="match status" value="1"/>
</dbReference>
<comment type="function">
    <text evidence="3">The glycine cleavage system catalyzes the degradation of glycine. The H protein shuttles the methylamine group of glycine from the P protein to the T protein.</text>
</comment>
<feature type="modified residue" description="N6-lipoyllysine" evidence="3 4">
    <location>
        <position position="62"/>
    </location>
</feature>
<dbReference type="NCBIfam" id="TIGR00527">
    <property type="entry name" value="gcvH"/>
    <property type="match status" value="1"/>
</dbReference>
<comment type="cofactor">
    <cofactor evidence="3">
        <name>(R)-lipoate</name>
        <dbReference type="ChEBI" id="CHEBI:83088"/>
    </cofactor>
    <text evidence="3">Binds 1 lipoyl cofactor covalently.</text>
</comment>
<dbReference type="PANTHER" id="PTHR11715:SF3">
    <property type="entry name" value="GLYCINE CLEAVAGE SYSTEM H PROTEIN-RELATED"/>
    <property type="match status" value="1"/>
</dbReference>
<dbReference type="STRING" id="756272.Plabr_1997"/>
<dbReference type="GO" id="GO:0005829">
    <property type="term" value="C:cytosol"/>
    <property type="evidence" value="ECO:0007669"/>
    <property type="project" value="TreeGrafter"/>
</dbReference>
<dbReference type="CDD" id="cd06848">
    <property type="entry name" value="GCS_H"/>
    <property type="match status" value="1"/>
</dbReference>
<accession>F0SIH3</accession>
<dbReference type="EMBL" id="CP002546">
    <property type="protein sequence ID" value="ADY59601.1"/>
    <property type="molecule type" value="Genomic_DNA"/>
</dbReference>
<sequence>MDLQALRYTSTHEWVHWDGTTATIGITDFAVSQLTDLVYVELPKVGADITAGDPCGEIESVKAVGELNAPLNGKVTEINEDLEENLEWLSESAFEKGWLFKMTPSDPAEIEALLDRAAYEKVCESESH</sequence>
<dbReference type="InterPro" id="IPR002930">
    <property type="entry name" value="GCV_H"/>
</dbReference>
<evidence type="ECO:0000256" key="4">
    <source>
        <dbReference type="PIRSR" id="PIRSR617453-50"/>
    </source>
</evidence>
<dbReference type="GO" id="GO:0009249">
    <property type="term" value="P:protein lipoylation"/>
    <property type="evidence" value="ECO:0007669"/>
    <property type="project" value="TreeGrafter"/>
</dbReference>
<reference evidence="7" key="1">
    <citation type="submission" date="2011-02" db="EMBL/GenBank/DDBJ databases">
        <title>The complete genome of Planctomyces brasiliensis DSM 5305.</title>
        <authorList>
            <person name="Lucas S."/>
            <person name="Copeland A."/>
            <person name="Lapidus A."/>
            <person name="Bruce D."/>
            <person name="Goodwin L."/>
            <person name="Pitluck S."/>
            <person name="Kyrpides N."/>
            <person name="Mavromatis K."/>
            <person name="Pagani I."/>
            <person name="Ivanova N."/>
            <person name="Ovchinnikova G."/>
            <person name="Lu M."/>
            <person name="Detter J.C."/>
            <person name="Han C."/>
            <person name="Land M."/>
            <person name="Hauser L."/>
            <person name="Markowitz V."/>
            <person name="Cheng J.-F."/>
            <person name="Hugenholtz P."/>
            <person name="Woyke T."/>
            <person name="Wu D."/>
            <person name="Tindall B."/>
            <person name="Pomrenke H.G."/>
            <person name="Brambilla E."/>
            <person name="Klenk H.-P."/>
            <person name="Eisen J.A."/>
        </authorList>
    </citation>
    <scope>NUCLEOTIDE SEQUENCE [LARGE SCALE GENOMIC DNA]</scope>
    <source>
        <strain evidence="7">ATCC 49424 / DSM 5305 / JCM 21570 / NBRC 103401 / IFAM 1448</strain>
    </source>
</reference>
<dbReference type="InterPro" id="IPR033753">
    <property type="entry name" value="GCV_H/Fam206"/>
</dbReference>
<comment type="subunit">
    <text evidence="3">The glycine cleavage system is composed of four proteins: P, T, L and H.</text>
</comment>
<dbReference type="InterPro" id="IPR011053">
    <property type="entry name" value="Single_hybrid_motif"/>
</dbReference>
<evidence type="ECO:0000256" key="1">
    <source>
        <dbReference type="ARBA" id="ARBA00009249"/>
    </source>
</evidence>
<comment type="similarity">
    <text evidence="1 3">Belongs to the GcvH family.</text>
</comment>
<dbReference type="Proteomes" id="UP000006860">
    <property type="component" value="Chromosome"/>
</dbReference>
<evidence type="ECO:0000313" key="7">
    <source>
        <dbReference type="Proteomes" id="UP000006860"/>
    </source>
</evidence>
<dbReference type="Gene3D" id="2.40.50.100">
    <property type="match status" value="1"/>
</dbReference>
<evidence type="ECO:0000313" key="6">
    <source>
        <dbReference type="EMBL" id="ADY59601.1"/>
    </source>
</evidence>
<dbReference type="GO" id="GO:0019464">
    <property type="term" value="P:glycine decarboxylation via glycine cleavage system"/>
    <property type="evidence" value="ECO:0007669"/>
    <property type="project" value="UniProtKB-UniRule"/>
</dbReference>
<keyword evidence="2 3" id="KW-0450">Lipoyl</keyword>
<protein>
    <recommendedName>
        <fullName evidence="3">Glycine cleavage system H protein</fullName>
    </recommendedName>
</protein>
<dbReference type="PROSITE" id="PS00189">
    <property type="entry name" value="LIPOYL"/>
    <property type="match status" value="1"/>
</dbReference>
<dbReference type="GO" id="GO:0005960">
    <property type="term" value="C:glycine cleavage complex"/>
    <property type="evidence" value="ECO:0007669"/>
    <property type="project" value="InterPro"/>
</dbReference>
<dbReference type="RefSeq" id="WP_013628326.1">
    <property type="nucleotide sequence ID" value="NC_015174.1"/>
</dbReference>
<dbReference type="eggNOG" id="COG0509">
    <property type="taxonomic scope" value="Bacteria"/>
</dbReference>
<evidence type="ECO:0000256" key="2">
    <source>
        <dbReference type="ARBA" id="ARBA00022823"/>
    </source>
</evidence>
<evidence type="ECO:0000259" key="5">
    <source>
        <dbReference type="PROSITE" id="PS50968"/>
    </source>
</evidence>
<dbReference type="PANTHER" id="PTHR11715">
    <property type="entry name" value="GLYCINE CLEAVAGE SYSTEM H PROTEIN"/>
    <property type="match status" value="1"/>
</dbReference>
<organism evidence="6 7">
    <name type="scientific">Rubinisphaera brasiliensis (strain ATCC 49424 / DSM 5305 / JCM 21570 / IAM 15109 / NBRC 103401 / IFAM 1448)</name>
    <name type="common">Planctomyces brasiliensis</name>
    <dbReference type="NCBI Taxonomy" id="756272"/>
    <lineage>
        <taxon>Bacteria</taxon>
        <taxon>Pseudomonadati</taxon>
        <taxon>Planctomycetota</taxon>
        <taxon>Planctomycetia</taxon>
        <taxon>Planctomycetales</taxon>
        <taxon>Planctomycetaceae</taxon>
        <taxon>Rubinisphaera</taxon>
    </lineage>
</organism>
<dbReference type="HOGENOM" id="CLU_097408_2_0_0"/>
<dbReference type="PROSITE" id="PS50968">
    <property type="entry name" value="BIOTINYL_LIPOYL"/>
    <property type="match status" value="1"/>
</dbReference>
<dbReference type="AlphaFoldDB" id="F0SIH3"/>
<dbReference type="OrthoDB" id="9796712at2"/>
<name>F0SIH3_RUBBR</name>
<dbReference type="HAMAP" id="MF_00272">
    <property type="entry name" value="GcvH"/>
    <property type="match status" value="1"/>
</dbReference>
<dbReference type="KEGG" id="pbs:Plabr_1997"/>
<dbReference type="InterPro" id="IPR017453">
    <property type="entry name" value="GCV_H_sub"/>
</dbReference>
<keyword evidence="7" id="KW-1185">Reference proteome</keyword>
<gene>
    <name evidence="3" type="primary">gcvH</name>
    <name evidence="6" type="ordered locus">Plabr_1997</name>
</gene>
<feature type="domain" description="Lipoyl-binding" evidence="5">
    <location>
        <begin position="21"/>
        <end position="103"/>
    </location>
</feature>
<proteinExistence type="inferred from homology"/>
<dbReference type="InterPro" id="IPR000089">
    <property type="entry name" value="Biotin_lipoyl"/>
</dbReference>